<dbReference type="InterPro" id="IPR010730">
    <property type="entry name" value="HET"/>
</dbReference>
<evidence type="ECO:0000259" key="1">
    <source>
        <dbReference type="Pfam" id="PF06985"/>
    </source>
</evidence>
<keyword evidence="4" id="KW-1185">Reference proteome</keyword>
<gene>
    <name evidence="3" type="ORF">L227DRAFT_470766</name>
</gene>
<evidence type="ECO:0000259" key="2">
    <source>
        <dbReference type="Pfam" id="PF26640"/>
    </source>
</evidence>
<dbReference type="InterPro" id="IPR058525">
    <property type="entry name" value="DUF8212"/>
</dbReference>
<reference evidence="3" key="1">
    <citation type="journal article" date="2018" name="Genome Biol. Evol.">
        <title>Genomics and development of Lentinus tigrinus, a white-rot wood-decaying mushroom with dimorphic fruiting bodies.</title>
        <authorList>
            <person name="Wu B."/>
            <person name="Xu Z."/>
            <person name="Knudson A."/>
            <person name="Carlson A."/>
            <person name="Chen N."/>
            <person name="Kovaka S."/>
            <person name="LaButti K."/>
            <person name="Lipzen A."/>
            <person name="Pennachio C."/>
            <person name="Riley R."/>
            <person name="Schakwitz W."/>
            <person name="Umezawa K."/>
            <person name="Ohm R.A."/>
            <person name="Grigoriev I.V."/>
            <person name="Nagy L.G."/>
            <person name="Gibbons J."/>
            <person name="Hibbett D."/>
        </authorList>
    </citation>
    <scope>NUCLEOTIDE SEQUENCE [LARGE SCALE GENOMIC DNA]</scope>
    <source>
        <strain evidence="3">ALCF2SS1-6</strain>
    </source>
</reference>
<dbReference type="Proteomes" id="UP000313359">
    <property type="component" value="Unassembled WGS sequence"/>
</dbReference>
<feature type="non-terminal residue" evidence="3">
    <location>
        <position position="264"/>
    </location>
</feature>
<dbReference type="PANTHER" id="PTHR10622:SF10">
    <property type="entry name" value="HET DOMAIN-CONTAINING PROTEIN"/>
    <property type="match status" value="1"/>
</dbReference>
<evidence type="ECO:0000313" key="3">
    <source>
        <dbReference type="EMBL" id="RPD61264.1"/>
    </source>
</evidence>
<accession>A0A5C2SDK4</accession>
<feature type="domain" description="DUF8212" evidence="2">
    <location>
        <begin position="243"/>
        <end position="264"/>
    </location>
</feature>
<dbReference type="EMBL" id="ML122262">
    <property type="protein sequence ID" value="RPD61264.1"/>
    <property type="molecule type" value="Genomic_DNA"/>
</dbReference>
<protein>
    <submittedName>
        <fullName evidence="3">HET-domain-containing protein</fullName>
    </submittedName>
</protein>
<proteinExistence type="predicted"/>
<dbReference type="Pfam" id="PF26640">
    <property type="entry name" value="DUF8212"/>
    <property type="match status" value="1"/>
</dbReference>
<dbReference type="PANTHER" id="PTHR10622">
    <property type="entry name" value="HET DOMAIN-CONTAINING PROTEIN"/>
    <property type="match status" value="1"/>
</dbReference>
<dbReference type="AlphaFoldDB" id="A0A5C2SDK4"/>
<feature type="domain" description="Heterokaryon incompatibility" evidence="1">
    <location>
        <begin position="22"/>
        <end position="134"/>
    </location>
</feature>
<dbReference type="Pfam" id="PF06985">
    <property type="entry name" value="HET"/>
    <property type="match status" value="1"/>
</dbReference>
<organism evidence="3 4">
    <name type="scientific">Lentinus tigrinus ALCF2SS1-6</name>
    <dbReference type="NCBI Taxonomy" id="1328759"/>
    <lineage>
        <taxon>Eukaryota</taxon>
        <taxon>Fungi</taxon>
        <taxon>Dikarya</taxon>
        <taxon>Basidiomycota</taxon>
        <taxon>Agaricomycotina</taxon>
        <taxon>Agaricomycetes</taxon>
        <taxon>Polyporales</taxon>
        <taxon>Polyporaceae</taxon>
        <taxon>Lentinus</taxon>
    </lineage>
</organism>
<dbReference type="OrthoDB" id="2740528at2759"/>
<sequence length="264" mass="30538">MRLLDTSTARFCHIDNAKQAVYAILSHVWDHIDGEQSLQDILEIHEYTQRNPRDIVTETDEACPAALTILSAKIRDCCVFARVNGYRYAWVDTCCIDRTSSAELSEAINSMYEWYSQAAICYAFLEDVDDSENPRAVNSRFRRSKWFRRGWTLQELIAPAEVLFLSRDWQILGTKDTLADVIEEITGIDREVLTHRQSLDAVSVARRMSWAARRETTREEDEAYSLMGIFGVHMPTIYGEGRKAFVRLQREILEHCPDQSIFAW</sequence>
<name>A0A5C2SDK4_9APHY</name>
<evidence type="ECO:0000313" key="4">
    <source>
        <dbReference type="Proteomes" id="UP000313359"/>
    </source>
</evidence>